<feature type="non-terminal residue" evidence="2">
    <location>
        <position position="1"/>
    </location>
</feature>
<proteinExistence type="predicted"/>
<dbReference type="OrthoDB" id="2499434at2759"/>
<evidence type="ECO:0000313" key="3">
    <source>
        <dbReference type="Proteomes" id="UP000037035"/>
    </source>
</evidence>
<sequence length="154" mass="17497">YPSFSFSPERRVHPVVHVASQPGPLYVSPYSPSVDHPASSNDDDRTLAPMSPRDPAPPAFKRPRFDNPLVSSLPRYLDMTPEQIHRLLHNGRPNHSPFAYTANQLNEIAFDVFTEIVDYFHMYSPSSDQEAAARVHLITRVQDHFNVFLKTDNA</sequence>
<evidence type="ECO:0000256" key="1">
    <source>
        <dbReference type="SAM" id="MobiDB-lite"/>
    </source>
</evidence>
<name>A0A0L6VTV8_9BASI</name>
<comment type="caution">
    <text evidence="2">The sequence shown here is derived from an EMBL/GenBank/DDBJ whole genome shotgun (WGS) entry which is preliminary data.</text>
</comment>
<feature type="region of interest" description="Disordered" evidence="1">
    <location>
        <begin position="27"/>
        <end position="67"/>
    </location>
</feature>
<gene>
    <name evidence="2" type="ORF">VP01_10649g1</name>
</gene>
<accession>A0A0L6VTV8</accession>
<dbReference type="EMBL" id="LAVV01000720">
    <property type="protein sequence ID" value="KNZ64126.1"/>
    <property type="molecule type" value="Genomic_DNA"/>
</dbReference>
<dbReference type="VEuPathDB" id="FungiDB:VP01_10649g1"/>
<dbReference type="AlphaFoldDB" id="A0A0L6VTV8"/>
<evidence type="ECO:0000313" key="2">
    <source>
        <dbReference type="EMBL" id="KNZ64126.1"/>
    </source>
</evidence>
<dbReference type="Proteomes" id="UP000037035">
    <property type="component" value="Unassembled WGS sequence"/>
</dbReference>
<organism evidence="2 3">
    <name type="scientific">Puccinia sorghi</name>
    <dbReference type="NCBI Taxonomy" id="27349"/>
    <lineage>
        <taxon>Eukaryota</taxon>
        <taxon>Fungi</taxon>
        <taxon>Dikarya</taxon>
        <taxon>Basidiomycota</taxon>
        <taxon>Pucciniomycotina</taxon>
        <taxon>Pucciniomycetes</taxon>
        <taxon>Pucciniales</taxon>
        <taxon>Pucciniaceae</taxon>
        <taxon>Puccinia</taxon>
    </lineage>
</organism>
<reference evidence="2 3" key="1">
    <citation type="submission" date="2015-08" db="EMBL/GenBank/DDBJ databases">
        <title>Next Generation Sequencing and Analysis of the Genome of Puccinia sorghi L Schw, the Causal Agent of Maize Common Rust.</title>
        <authorList>
            <person name="Rochi L."/>
            <person name="Burguener G."/>
            <person name="Darino M."/>
            <person name="Turjanski A."/>
            <person name="Kreff E."/>
            <person name="Dieguez M.J."/>
            <person name="Sacco F."/>
        </authorList>
    </citation>
    <scope>NUCLEOTIDE SEQUENCE [LARGE SCALE GENOMIC DNA]</scope>
    <source>
        <strain evidence="2 3">RO10H11247</strain>
    </source>
</reference>
<keyword evidence="3" id="KW-1185">Reference proteome</keyword>
<protein>
    <submittedName>
        <fullName evidence="2">Uncharacterized protein</fullName>
    </submittedName>
</protein>